<evidence type="ECO:0000313" key="1">
    <source>
        <dbReference type="EMBL" id="MBZ7986567.1"/>
    </source>
</evidence>
<dbReference type="EMBL" id="JACGBB010000001">
    <property type="protein sequence ID" value="MBZ7986567.1"/>
    <property type="molecule type" value="Genomic_DNA"/>
</dbReference>
<gene>
    <name evidence="1" type="ORF">AVCANL283_00375</name>
</gene>
<accession>A0ABS7WP68</accession>
<keyword evidence="2" id="KW-1185">Reference proteome</keyword>
<comment type="caution">
    <text evidence="1">The sequence shown here is derived from an EMBL/GenBank/DDBJ whole genome shotgun (WGS) entry which is preliminary data.</text>
</comment>
<proteinExistence type="predicted"/>
<name>A0ABS7WP68_9BACT</name>
<organism evidence="1 2">
    <name type="scientific">Campylobacter canadensis</name>
    <dbReference type="NCBI Taxonomy" id="449520"/>
    <lineage>
        <taxon>Bacteria</taxon>
        <taxon>Pseudomonadati</taxon>
        <taxon>Campylobacterota</taxon>
        <taxon>Epsilonproteobacteria</taxon>
        <taxon>Campylobacterales</taxon>
        <taxon>Campylobacteraceae</taxon>
        <taxon>Campylobacter</taxon>
    </lineage>
</organism>
<sequence length="158" mass="18230">MQRYILSYSDTLDDYILNQEFCKLAKVSQNAYKFWSNVKTANYPNSRIVFLEKTSIILKHQDIKEKCTDLSGLILASSFCAMSNLAPSHLNAKNGSKLLDVLDLVEICGVKFINLRNFYKKLKIPHNAHIYIEKCCYFAPEPFEKKIKLTPTLCLGYY</sequence>
<reference evidence="1 2" key="1">
    <citation type="submission" date="2020-07" db="EMBL/GenBank/DDBJ databases">
        <title>Transfer of Campylobacter canadensis to the novel genus Avispirillum gen. nov., that also includes two novel species recovered from migratory waterfowl: Avispirillum anseris sp. nov. and Avispirillum brantae sp. nov.</title>
        <authorList>
            <person name="Miller W.G."/>
            <person name="Chapman M.H."/>
            <person name="Yee E."/>
            <person name="Inglis G.D."/>
        </authorList>
    </citation>
    <scope>NUCLEOTIDE SEQUENCE [LARGE SCALE GENOMIC DNA]</scope>
    <source>
        <strain evidence="1 2">L283</strain>
    </source>
</reference>
<dbReference type="RefSeq" id="WP_172232276.1">
    <property type="nucleotide sequence ID" value="NZ_CP035946.1"/>
</dbReference>
<evidence type="ECO:0000313" key="2">
    <source>
        <dbReference type="Proteomes" id="UP000786183"/>
    </source>
</evidence>
<protein>
    <submittedName>
        <fullName evidence="1">Cysteine permease</fullName>
    </submittedName>
</protein>
<dbReference type="Proteomes" id="UP000786183">
    <property type="component" value="Unassembled WGS sequence"/>
</dbReference>